<dbReference type="PATRIC" id="fig|162209.4.peg.1955"/>
<organism evidence="1 2">
    <name type="scientific">Paenibacillus naphthalenovorans</name>
    <dbReference type="NCBI Taxonomy" id="162209"/>
    <lineage>
        <taxon>Bacteria</taxon>
        <taxon>Bacillati</taxon>
        <taxon>Bacillota</taxon>
        <taxon>Bacilli</taxon>
        <taxon>Bacillales</taxon>
        <taxon>Paenibacillaceae</taxon>
        <taxon>Paenibacillus</taxon>
    </lineage>
</organism>
<name>A0A0U2IM84_9BACL</name>
<sequence length="85" mass="10226">MIRLGNDEKLDESIQATLNEINDNTGTYRMYVTKKVRNEERNYNYNVAYGYYRRDDSKKGWTHKSGKEITLDEFIKIRNEKQIKN</sequence>
<protein>
    <submittedName>
        <fullName evidence="1">Uncharacterized protein</fullName>
    </submittedName>
</protein>
<dbReference type="STRING" id="162209.IJ22_18450"/>
<evidence type="ECO:0000313" key="1">
    <source>
        <dbReference type="EMBL" id="ALS22219.1"/>
    </source>
</evidence>
<proteinExistence type="predicted"/>
<reference evidence="1 2" key="2">
    <citation type="journal article" date="2016" name="Genome Announc.">
        <title>Complete Genome Sequences of Two Interactive Moderate Thermophiles, Paenibacillus napthalenovorans 32O-Y and Paenibacillus sp. 32O-W.</title>
        <authorList>
            <person name="Butler R.R.III."/>
            <person name="Wang J."/>
            <person name="Stark B.C."/>
            <person name="Pombert J.F."/>
        </authorList>
    </citation>
    <scope>NUCLEOTIDE SEQUENCE [LARGE SCALE GENOMIC DNA]</scope>
    <source>
        <strain evidence="1 2">32O-Y</strain>
    </source>
</reference>
<gene>
    <name evidence="1" type="ORF">IJ22_18450</name>
</gene>
<evidence type="ECO:0000313" key="2">
    <source>
        <dbReference type="Proteomes" id="UP000061660"/>
    </source>
</evidence>
<accession>A0A0U2IM84</accession>
<dbReference type="EMBL" id="CP013652">
    <property type="protein sequence ID" value="ALS22219.1"/>
    <property type="molecule type" value="Genomic_DNA"/>
</dbReference>
<reference evidence="2" key="1">
    <citation type="submission" date="2015-12" db="EMBL/GenBank/DDBJ databases">
        <title>Complete genome sequences of two moderately thermophilic Paenibacillus species.</title>
        <authorList>
            <person name="Butler R.III."/>
            <person name="Wang J."/>
            <person name="Stark B.C."/>
            <person name="Pombert J.-F."/>
        </authorList>
    </citation>
    <scope>NUCLEOTIDE SEQUENCE [LARGE SCALE GENOMIC DNA]</scope>
    <source>
        <strain evidence="2">32O-Y</strain>
    </source>
</reference>
<dbReference type="AlphaFoldDB" id="A0A0U2IM84"/>
<dbReference type="Proteomes" id="UP000061660">
    <property type="component" value="Chromosome"/>
</dbReference>
<dbReference type="KEGG" id="pnp:IJ22_18450"/>
<keyword evidence="2" id="KW-1185">Reference proteome</keyword>